<dbReference type="GO" id="GO:0009408">
    <property type="term" value="P:response to heat"/>
    <property type="evidence" value="ECO:0007669"/>
    <property type="project" value="UniProtKB-ARBA"/>
</dbReference>
<dbReference type="Proteomes" id="UP000238479">
    <property type="component" value="Chromosome 6"/>
</dbReference>
<dbReference type="InterPro" id="IPR045250">
    <property type="entry name" value="p23-like"/>
</dbReference>
<dbReference type="PROSITE" id="PS51203">
    <property type="entry name" value="CS"/>
    <property type="match status" value="1"/>
</dbReference>
<organism evidence="5 6">
    <name type="scientific">Rosa chinensis</name>
    <name type="common">China rose</name>
    <dbReference type="NCBI Taxonomy" id="74649"/>
    <lineage>
        <taxon>Eukaryota</taxon>
        <taxon>Viridiplantae</taxon>
        <taxon>Streptophyta</taxon>
        <taxon>Embryophyta</taxon>
        <taxon>Tracheophyta</taxon>
        <taxon>Spermatophyta</taxon>
        <taxon>Magnoliopsida</taxon>
        <taxon>eudicotyledons</taxon>
        <taxon>Gunneridae</taxon>
        <taxon>Pentapetalae</taxon>
        <taxon>rosids</taxon>
        <taxon>fabids</taxon>
        <taxon>Rosales</taxon>
        <taxon>Rosaceae</taxon>
        <taxon>Rosoideae</taxon>
        <taxon>Rosoideae incertae sedis</taxon>
        <taxon>Rosa</taxon>
    </lineage>
</organism>
<evidence type="ECO:0000256" key="1">
    <source>
        <dbReference type="ARBA" id="ARBA00025733"/>
    </source>
</evidence>
<evidence type="ECO:0000313" key="5">
    <source>
        <dbReference type="EMBL" id="PRQ24538.1"/>
    </source>
</evidence>
<dbReference type="GO" id="GO:0051087">
    <property type="term" value="F:protein-folding chaperone binding"/>
    <property type="evidence" value="ECO:0007669"/>
    <property type="project" value="UniProtKB-ARBA"/>
</dbReference>
<keyword evidence="6" id="KW-1185">Reference proteome</keyword>
<dbReference type="InterPro" id="IPR008978">
    <property type="entry name" value="HSP20-like_chaperone"/>
</dbReference>
<evidence type="ECO:0000256" key="3">
    <source>
        <dbReference type="SAM" id="MobiDB-lite"/>
    </source>
</evidence>
<sequence>MSRHPIVKWAQRPDTLYITIDLPDAQDVKVKLEPEGKFLFSATTGPEKTPYEVDLDLYDKIDVNESKASIGLRNIRYIVKKAENKWWSRLIKQEGKPPVFLKVDWDKWVDEDEEEGQGLGNDMDFGDMDFSKLNMGGGGDGLDEFDDSSDTEDETAEAAPSASAESDTKPTASMEHEAKPSV</sequence>
<comment type="subcellular location">
    <subcellularLocation>
        <location evidence="2">Cytoplasm</location>
    </subcellularLocation>
    <subcellularLocation>
        <location evidence="2">Nucleus</location>
    </subcellularLocation>
</comment>
<dbReference type="GO" id="GO:0005634">
    <property type="term" value="C:nucleus"/>
    <property type="evidence" value="ECO:0007669"/>
    <property type="project" value="UniProtKB-SubCell"/>
</dbReference>
<dbReference type="AlphaFoldDB" id="A0A2P6PRI5"/>
<comment type="function">
    <text evidence="2">Acts as a co-chaperone for HSP90.</text>
</comment>
<dbReference type="Gramene" id="PRQ24538">
    <property type="protein sequence ID" value="PRQ24538"/>
    <property type="gene ID" value="RchiOBHm_Chr6g0273521"/>
</dbReference>
<dbReference type="GO" id="GO:0051879">
    <property type="term" value="F:Hsp90 protein binding"/>
    <property type="evidence" value="ECO:0007669"/>
    <property type="project" value="UniProtKB-UniRule"/>
</dbReference>
<feature type="domain" description="CS" evidence="4">
    <location>
        <begin position="2"/>
        <end position="91"/>
    </location>
</feature>
<dbReference type="Gene3D" id="2.60.40.790">
    <property type="match status" value="1"/>
</dbReference>
<comment type="similarity">
    <text evidence="1 2">Belongs to the p23/wos2 family.</text>
</comment>
<accession>A0A2P6PRI5</accession>
<dbReference type="PANTHER" id="PTHR22932">
    <property type="entry name" value="TELOMERASE-BINDING PROTEIN P23 HSP90 CO-CHAPERONE"/>
    <property type="match status" value="1"/>
</dbReference>
<reference evidence="5 6" key="1">
    <citation type="journal article" date="2018" name="Nat. Genet.">
        <title>The Rosa genome provides new insights in the design of modern roses.</title>
        <authorList>
            <person name="Bendahmane M."/>
        </authorList>
    </citation>
    <scope>NUCLEOTIDE SEQUENCE [LARGE SCALE GENOMIC DNA]</scope>
    <source>
        <strain evidence="6">cv. Old Blush</strain>
    </source>
</reference>
<gene>
    <name evidence="5" type="ORF">RchiOBHm_Chr6g0273521</name>
</gene>
<evidence type="ECO:0000259" key="4">
    <source>
        <dbReference type="PROSITE" id="PS51203"/>
    </source>
</evidence>
<dbReference type="GO" id="GO:0101031">
    <property type="term" value="C:protein folding chaperone complex"/>
    <property type="evidence" value="ECO:0007669"/>
    <property type="project" value="UniProtKB-ARBA"/>
</dbReference>
<proteinExistence type="inferred from homology"/>
<dbReference type="FunFam" id="2.60.40.790:FF:000013">
    <property type="entry name" value="Very-long-chain (3R)-3-hydroxyacyl-CoA dehydratase"/>
    <property type="match status" value="1"/>
</dbReference>
<dbReference type="OMA" id="EEGPYWP"/>
<comment type="caution">
    <text evidence="5">The sequence shown here is derived from an EMBL/GenBank/DDBJ whole genome shotgun (WGS) entry which is preliminary data.</text>
</comment>
<dbReference type="InterPro" id="IPR007052">
    <property type="entry name" value="CS_dom"/>
</dbReference>
<dbReference type="SUPFAM" id="SSF49764">
    <property type="entry name" value="HSP20-like chaperones"/>
    <property type="match status" value="1"/>
</dbReference>
<dbReference type="GO" id="GO:0051131">
    <property type="term" value="P:chaperone-mediated protein complex assembly"/>
    <property type="evidence" value="ECO:0007669"/>
    <property type="project" value="TreeGrafter"/>
</dbReference>
<dbReference type="PANTHER" id="PTHR22932:SF11">
    <property type="entry name" value="CO-CHAPERONE PROTEIN P23"/>
    <property type="match status" value="1"/>
</dbReference>
<keyword evidence="2" id="KW-0539">Nucleus</keyword>
<dbReference type="OrthoDB" id="1564555at2759"/>
<name>A0A2P6PRI5_ROSCH</name>
<dbReference type="EMBL" id="PDCK01000044">
    <property type="protein sequence ID" value="PRQ24538.1"/>
    <property type="molecule type" value="Genomic_DNA"/>
</dbReference>
<feature type="compositionally biased region" description="Acidic residues" evidence="3">
    <location>
        <begin position="141"/>
        <end position="156"/>
    </location>
</feature>
<evidence type="ECO:0000313" key="6">
    <source>
        <dbReference type="Proteomes" id="UP000238479"/>
    </source>
</evidence>
<dbReference type="GO" id="GO:0006457">
    <property type="term" value="P:protein folding"/>
    <property type="evidence" value="ECO:0007669"/>
    <property type="project" value="TreeGrafter"/>
</dbReference>
<feature type="region of interest" description="Disordered" evidence="3">
    <location>
        <begin position="112"/>
        <end position="182"/>
    </location>
</feature>
<evidence type="ECO:0000256" key="2">
    <source>
        <dbReference type="RuleBase" id="RU369032"/>
    </source>
</evidence>
<keyword evidence="2" id="KW-0143">Chaperone</keyword>
<protein>
    <recommendedName>
        <fullName evidence="2">Co-chaperone protein p23</fullName>
    </recommendedName>
</protein>
<dbReference type="STRING" id="74649.A0A2P6PRI5"/>
<dbReference type="GO" id="GO:0005829">
    <property type="term" value="C:cytosol"/>
    <property type="evidence" value="ECO:0007669"/>
    <property type="project" value="TreeGrafter"/>
</dbReference>
<keyword evidence="2" id="KW-0963">Cytoplasm</keyword>
<dbReference type="CDD" id="cd06465">
    <property type="entry name" value="p23_hB-ind1_like"/>
    <property type="match status" value="1"/>
</dbReference>
<comment type="subunit">
    <text evidence="2">Interacts with HSP90 in an ATP-dependent manner.</text>
</comment>
<dbReference type="Pfam" id="PF04969">
    <property type="entry name" value="CS"/>
    <property type="match status" value="1"/>
</dbReference>